<dbReference type="InterPro" id="IPR004853">
    <property type="entry name" value="Sugar_P_trans_dom"/>
</dbReference>
<gene>
    <name evidence="7" type="ORF">GSCOC_T00016337001</name>
</gene>
<sequence length="382" mass="42583">MVINRQLVLTYLYLLVYILLSSGVILYNKWVLSPKYFNFPFPITLTMIHMGFSGLVAFFLVRVFKVVTPVKMTFEIYATCVIPISAFFASSLWFGNTAYLFISVAFIQMLKALMPVATFLMAVICGTDKLRWDIFLNMVLVSIGVVVSSYGEIHFNIVGTVYQVTGIFAEALRLVLTQVLLQKKGLTLNPITSLYYIAPCSFVFLFVPWYLLEKPGMEVSQIQFNFGIFFSNALSALALNFSIFLVIGRTSAVTIRVAGVLKDWILIALSTVVFPESTITTLNIVGYAIAICGVIMYNYLKVKDVRASQLPIENLAERTAKEFKMEKKSSDLYVPDDTINSSSGLRIGRNSASDVNVDEEAPLLASSRLSHLGQSHYSSHSA</sequence>
<dbReference type="PhylomeDB" id="A0A068U8A4"/>
<evidence type="ECO:0000256" key="1">
    <source>
        <dbReference type="ARBA" id="ARBA00004141"/>
    </source>
</evidence>
<dbReference type="STRING" id="49390.A0A068U8A4"/>
<proteinExistence type="predicted"/>
<dbReference type="InParanoid" id="A0A068U8A4"/>
<dbReference type="OrthoDB" id="6418713at2759"/>
<keyword evidence="8" id="KW-1185">Reference proteome</keyword>
<evidence type="ECO:0000256" key="2">
    <source>
        <dbReference type="ARBA" id="ARBA00022692"/>
    </source>
</evidence>
<dbReference type="EMBL" id="HG739095">
    <property type="protein sequence ID" value="CDP03843.1"/>
    <property type="molecule type" value="Genomic_DNA"/>
</dbReference>
<dbReference type="AlphaFoldDB" id="A0A068U8A4"/>
<protein>
    <recommendedName>
        <fullName evidence="6">Sugar phosphate transporter domain-containing protein</fullName>
    </recommendedName>
</protein>
<feature type="domain" description="Sugar phosphate transporter" evidence="6">
    <location>
        <begin position="12"/>
        <end position="298"/>
    </location>
</feature>
<accession>A0A068U8A4</accession>
<feature type="transmembrane region" description="Helical" evidence="5">
    <location>
        <begin position="193"/>
        <end position="212"/>
    </location>
</feature>
<feature type="transmembrane region" description="Helical" evidence="5">
    <location>
        <begin position="280"/>
        <end position="300"/>
    </location>
</feature>
<feature type="transmembrane region" description="Helical" evidence="5">
    <location>
        <begin position="7"/>
        <end position="27"/>
    </location>
</feature>
<dbReference type="FunCoup" id="A0A068U8A4">
    <property type="interactions" value="1552"/>
</dbReference>
<feature type="transmembrane region" description="Helical" evidence="5">
    <location>
        <begin position="134"/>
        <end position="155"/>
    </location>
</feature>
<feature type="transmembrane region" description="Helical" evidence="5">
    <location>
        <begin position="100"/>
        <end position="122"/>
    </location>
</feature>
<evidence type="ECO:0000313" key="8">
    <source>
        <dbReference type="Proteomes" id="UP000295252"/>
    </source>
</evidence>
<evidence type="ECO:0000259" key="6">
    <source>
        <dbReference type="Pfam" id="PF03151"/>
    </source>
</evidence>
<dbReference type="Proteomes" id="UP000295252">
    <property type="component" value="Chromosome I"/>
</dbReference>
<dbReference type="InterPro" id="IPR050186">
    <property type="entry name" value="TPT_transporter"/>
</dbReference>
<feature type="transmembrane region" description="Helical" evidence="5">
    <location>
        <begin position="76"/>
        <end position="94"/>
    </location>
</feature>
<keyword evidence="2 5" id="KW-0812">Transmembrane</keyword>
<keyword evidence="4 5" id="KW-0472">Membrane</keyword>
<feature type="transmembrane region" description="Helical" evidence="5">
    <location>
        <begin position="253"/>
        <end position="274"/>
    </location>
</feature>
<evidence type="ECO:0000313" key="7">
    <source>
        <dbReference type="EMBL" id="CDP03843.1"/>
    </source>
</evidence>
<feature type="transmembrane region" description="Helical" evidence="5">
    <location>
        <begin position="39"/>
        <end position="64"/>
    </location>
</feature>
<organism evidence="7 8">
    <name type="scientific">Coffea canephora</name>
    <name type="common">Robusta coffee</name>
    <dbReference type="NCBI Taxonomy" id="49390"/>
    <lineage>
        <taxon>Eukaryota</taxon>
        <taxon>Viridiplantae</taxon>
        <taxon>Streptophyta</taxon>
        <taxon>Embryophyta</taxon>
        <taxon>Tracheophyta</taxon>
        <taxon>Spermatophyta</taxon>
        <taxon>Magnoliopsida</taxon>
        <taxon>eudicotyledons</taxon>
        <taxon>Gunneridae</taxon>
        <taxon>Pentapetalae</taxon>
        <taxon>asterids</taxon>
        <taxon>lamiids</taxon>
        <taxon>Gentianales</taxon>
        <taxon>Rubiaceae</taxon>
        <taxon>Ixoroideae</taxon>
        <taxon>Gardenieae complex</taxon>
        <taxon>Bertiereae - Coffeeae clade</taxon>
        <taxon>Coffeeae</taxon>
        <taxon>Coffea</taxon>
    </lineage>
</organism>
<feature type="transmembrane region" description="Helical" evidence="5">
    <location>
        <begin position="161"/>
        <end position="181"/>
    </location>
</feature>
<dbReference type="OMA" id="LGAEKCQ"/>
<dbReference type="GO" id="GO:0016020">
    <property type="term" value="C:membrane"/>
    <property type="evidence" value="ECO:0007669"/>
    <property type="project" value="UniProtKB-SubCell"/>
</dbReference>
<evidence type="ECO:0000256" key="3">
    <source>
        <dbReference type="ARBA" id="ARBA00022989"/>
    </source>
</evidence>
<feature type="transmembrane region" description="Helical" evidence="5">
    <location>
        <begin position="224"/>
        <end position="246"/>
    </location>
</feature>
<name>A0A068U8A4_COFCA</name>
<keyword evidence="3 5" id="KW-1133">Transmembrane helix</keyword>
<dbReference type="Pfam" id="PF03151">
    <property type="entry name" value="TPT"/>
    <property type="match status" value="1"/>
</dbReference>
<dbReference type="Gramene" id="CDP03843">
    <property type="protein sequence ID" value="CDP03843"/>
    <property type="gene ID" value="GSCOC_T00016337001"/>
</dbReference>
<reference evidence="8" key="1">
    <citation type="journal article" date="2014" name="Science">
        <title>The coffee genome provides insight into the convergent evolution of caffeine biosynthesis.</title>
        <authorList>
            <person name="Denoeud F."/>
            <person name="Carretero-Paulet L."/>
            <person name="Dereeper A."/>
            <person name="Droc G."/>
            <person name="Guyot R."/>
            <person name="Pietrella M."/>
            <person name="Zheng C."/>
            <person name="Alberti A."/>
            <person name="Anthony F."/>
            <person name="Aprea G."/>
            <person name="Aury J.M."/>
            <person name="Bento P."/>
            <person name="Bernard M."/>
            <person name="Bocs S."/>
            <person name="Campa C."/>
            <person name="Cenci A."/>
            <person name="Combes M.C."/>
            <person name="Crouzillat D."/>
            <person name="Da Silva C."/>
            <person name="Daddiego L."/>
            <person name="De Bellis F."/>
            <person name="Dussert S."/>
            <person name="Garsmeur O."/>
            <person name="Gayraud T."/>
            <person name="Guignon V."/>
            <person name="Jahn K."/>
            <person name="Jamilloux V."/>
            <person name="Joet T."/>
            <person name="Labadie K."/>
            <person name="Lan T."/>
            <person name="Leclercq J."/>
            <person name="Lepelley M."/>
            <person name="Leroy T."/>
            <person name="Li L.T."/>
            <person name="Librado P."/>
            <person name="Lopez L."/>
            <person name="Munoz A."/>
            <person name="Noel B."/>
            <person name="Pallavicini A."/>
            <person name="Perrotta G."/>
            <person name="Poncet V."/>
            <person name="Pot D."/>
            <person name="Priyono X."/>
            <person name="Rigoreau M."/>
            <person name="Rouard M."/>
            <person name="Rozas J."/>
            <person name="Tranchant-Dubreuil C."/>
            <person name="VanBuren R."/>
            <person name="Zhang Q."/>
            <person name="Andrade A.C."/>
            <person name="Argout X."/>
            <person name="Bertrand B."/>
            <person name="de Kochko A."/>
            <person name="Graziosi G."/>
            <person name="Henry R.J."/>
            <person name="Jayarama X."/>
            <person name="Ming R."/>
            <person name="Nagai C."/>
            <person name="Rounsley S."/>
            <person name="Sankoff D."/>
            <person name="Giuliano G."/>
            <person name="Albert V.A."/>
            <person name="Wincker P."/>
            <person name="Lashermes P."/>
        </authorList>
    </citation>
    <scope>NUCLEOTIDE SEQUENCE [LARGE SCALE GENOMIC DNA]</scope>
    <source>
        <strain evidence="8">cv. DH200-94</strain>
    </source>
</reference>
<evidence type="ECO:0000256" key="4">
    <source>
        <dbReference type="ARBA" id="ARBA00023136"/>
    </source>
</evidence>
<comment type="subcellular location">
    <subcellularLocation>
        <location evidence="1">Membrane</location>
        <topology evidence="1">Multi-pass membrane protein</topology>
    </subcellularLocation>
</comment>
<dbReference type="PANTHER" id="PTHR11132">
    <property type="entry name" value="SOLUTE CARRIER FAMILY 35"/>
    <property type="match status" value="1"/>
</dbReference>
<evidence type="ECO:0000256" key="5">
    <source>
        <dbReference type="SAM" id="Phobius"/>
    </source>
</evidence>